<accession>A0A1M5P9I5</accession>
<organism evidence="3 4">
    <name type="scientific">Jatrophihabitans endophyticus</name>
    <dbReference type="NCBI Taxonomy" id="1206085"/>
    <lineage>
        <taxon>Bacteria</taxon>
        <taxon>Bacillati</taxon>
        <taxon>Actinomycetota</taxon>
        <taxon>Actinomycetes</taxon>
        <taxon>Jatrophihabitantales</taxon>
        <taxon>Jatrophihabitantaceae</taxon>
        <taxon>Jatrophihabitans</taxon>
    </lineage>
</organism>
<keyword evidence="1" id="KW-0472">Membrane</keyword>
<dbReference type="Pfam" id="PF02517">
    <property type="entry name" value="Rce1-like"/>
    <property type="match status" value="1"/>
</dbReference>
<evidence type="ECO:0000313" key="3">
    <source>
        <dbReference type="EMBL" id="SHG98440.1"/>
    </source>
</evidence>
<keyword evidence="4" id="KW-1185">Reference proteome</keyword>
<dbReference type="AlphaFoldDB" id="A0A1M5P9I5"/>
<keyword evidence="1" id="KW-1133">Transmembrane helix</keyword>
<keyword evidence="1" id="KW-0812">Transmembrane</keyword>
<sequence>MSETAPPPAWQDRARRLVGPALFDQVPRDHQQPDRDFRRRRIVVGVSLVLGATLLGISLATDPGDPAFYPLTIGVAAVWFVGGFVSGPLHLGYMMSRNALRRPVLTPIALGLAASAVFVVGAVVIRSIEPLRDVVANVLEHANQGNLALIAFVALLNGAAEEVFFRGALYSAIGRRRPIVLSVIIYSIVTIATGNPMLVFAAVLMGTVFGLQRRASGGILASMLTHLTWSAVMLFALPPIIGSPG</sequence>
<feature type="transmembrane region" description="Helical" evidence="1">
    <location>
        <begin position="217"/>
        <end position="237"/>
    </location>
</feature>
<gene>
    <name evidence="3" type="ORF">SAMN05443575_3016</name>
</gene>
<dbReference type="GO" id="GO:0080120">
    <property type="term" value="P:CAAX-box protein maturation"/>
    <property type="evidence" value="ECO:0007669"/>
    <property type="project" value="UniProtKB-ARBA"/>
</dbReference>
<name>A0A1M5P9I5_9ACTN</name>
<feature type="transmembrane region" description="Helical" evidence="1">
    <location>
        <begin position="104"/>
        <end position="125"/>
    </location>
</feature>
<protein>
    <recommendedName>
        <fullName evidence="2">CAAX prenyl protease 2/Lysostaphin resistance protein A-like domain-containing protein</fullName>
    </recommendedName>
</protein>
<evidence type="ECO:0000256" key="1">
    <source>
        <dbReference type="SAM" id="Phobius"/>
    </source>
</evidence>
<evidence type="ECO:0000313" key="4">
    <source>
        <dbReference type="Proteomes" id="UP000186132"/>
    </source>
</evidence>
<proteinExistence type="predicted"/>
<dbReference type="STRING" id="1206085.SAMN05443575_3016"/>
<dbReference type="EMBL" id="FQVU01000004">
    <property type="protein sequence ID" value="SHG98440.1"/>
    <property type="molecule type" value="Genomic_DNA"/>
</dbReference>
<dbReference type="Proteomes" id="UP000186132">
    <property type="component" value="Unassembled WGS sequence"/>
</dbReference>
<feature type="transmembrane region" description="Helical" evidence="1">
    <location>
        <begin position="179"/>
        <end position="205"/>
    </location>
</feature>
<feature type="transmembrane region" description="Helical" evidence="1">
    <location>
        <begin position="42"/>
        <end position="61"/>
    </location>
</feature>
<dbReference type="GO" id="GO:0004175">
    <property type="term" value="F:endopeptidase activity"/>
    <property type="evidence" value="ECO:0007669"/>
    <property type="project" value="UniProtKB-ARBA"/>
</dbReference>
<feature type="transmembrane region" description="Helical" evidence="1">
    <location>
        <begin position="67"/>
        <end position="92"/>
    </location>
</feature>
<feature type="domain" description="CAAX prenyl protease 2/Lysostaphin resistance protein A-like" evidence="2">
    <location>
        <begin position="145"/>
        <end position="231"/>
    </location>
</feature>
<feature type="transmembrane region" description="Helical" evidence="1">
    <location>
        <begin position="145"/>
        <end position="167"/>
    </location>
</feature>
<reference evidence="3 4" key="1">
    <citation type="submission" date="2016-11" db="EMBL/GenBank/DDBJ databases">
        <authorList>
            <person name="Jaros S."/>
            <person name="Januszkiewicz K."/>
            <person name="Wedrychowicz H."/>
        </authorList>
    </citation>
    <scope>NUCLEOTIDE SEQUENCE [LARGE SCALE GENOMIC DNA]</scope>
    <source>
        <strain evidence="3 4">DSM 45627</strain>
    </source>
</reference>
<evidence type="ECO:0000259" key="2">
    <source>
        <dbReference type="Pfam" id="PF02517"/>
    </source>
</evidence>
<dbReference type="InterPro" id="IPR003675">
    <property type="entry name" value="Rce1/LyrA-like_dom"/>
</dbReference>
<dbReference type="OrthoDB" id="4407663at2"/>
<dbReference type="RefSeq" id="WP_073391255.1">
    <property type="nucleotide sequence ID" value="NZ_FQVU01000004.1"/>
</dbReference>